<comment type="caution">
    <text evidence="11">The sequence shown here is derived from an EMBL/GenBank/DDBJ whole genome shotgun (WGS) entry which is preliminary data.</text>
</comment>
<keyword evidence="2 6" id="KW-0812">Transmembrane</keyword>
<dbReference type="CDD" id="cd07020">
    <property type="entry name" value="Clp_protease_NfeD_1"/>
    <property type="match status" value="1"/>
</dbReference>
<dbReference type="Gene3D" id="3.90.226.10">
    <property type="entry name" value="2-enoyl-CoA Hydratase, Chain A, domain 1"/>
    <property type="match status" value="1"/>
</dbReference>
<feature type="transmembrane region" description="Helical" evidence="6">
    <location>
        <begin position="327"/>
        <end position="344"/>
    </location>
</feature>
<dbReference type="Gene3D" id="2.40.50.140">
    <property type="entry name" value="Nucleic acid-binding proteins"/>
    <property type="match status" value="1"/>
</dbReference>
<dbReference type="Pfam" id="PF24961">
    <property type="entry name" value="NfeD_membrane"/>
    <property type="match status" value="1"/>
</dbReference>
<evidence type="ECO:0000256" key="6">
    <source>
        <dbReference type="SAM" id="Phobius"/>
    </source>
</evidence>
<evidence type="ECO:0000256" key="1">
    <source>
        <dbReference type="ARBA" id="ARBA00004141"/>
    </source>
</evidence>
<keyword evidence="3 6" id="KW-1133">Transmembrane helix</keyword>
<dbReference type="PANTHER" id="PTHR33507:SF4">
    <property type="entry name" value="NODULATION COMPETITIVENESS PROTEIN NFED"/>
    <property type="match status" value="1"/>
</dbReference>
<dbReference type="Pfam" id="PF01957">
    <property type="entry name" value="NfeD"/>
    <property type="match status" value="1"/>
</dbReference>
<dbReference type="InterPro" id="IPR056738">
    <property type="entry name" value="NfeD1b_N"/>
</dbReference>
<feature type="region of interest" description="Disordered" evidence="5">
    <location>
        <begin position="140"/>
        <end position="181"/>
    </location>
</feature>
<feature type="domain" description="NfeD integral membrane" evidence="9">
    <location>
        <begin position="283"/>
        <end position="399"/>
    </location>
</feature>
<feature type="signal peptide" evidence="7">
    <location>
        <begin position="1"/>
        <end position="31"/>
    </location>
</feature>
<keyword evidence="11" id="KW-0378">Hydrolase</keyword>
<dbReference type="InterPro" id="IPR012340">
    <property type="entry name" value="NA-bd_OB-fold"/>
</dbReference>
<feature type="transmembrane region" description="Helical" evidence="6">
    <location>
        <begin position="274"/>
        <end position="296"/>
    </location>
</feature>
<accession>A0A3N1NZG2</accession>
<dbReference type="RefSeq" id="WP_170162898.1">
    <property type="nucleotide sequence ID" value="NZ_RJUK01000001.1"/>
</dbReference>
<evidence type="ECO:0000256" key="7">
    <source>
        <dbReference type="SAM" id="SignalP"/>
    </source>
</evidence>
<keyword evidence="4 6" id="KW-0472">Membrane</keyword>
<proteinExistence type="predicted"/>
<dbReference type="GO" id="GO:0016020">
    <property type="term" value="C:membrane"/>
    <property type="evidence" value="ECO:0007669"/>
    <property type="project" value="UniProtKB-SubCell"/>
</dbReference>
<reference evidence="11 12" key="1">
    <citation type="submission" date="2018-11" db="EMBL/GenBank/DDBJ databases">
        <title>Genomic Encyclopedia of Type Strains, Phase IV (KMG-IV): sequencing the most valuable type-strain genomes for metagenomic binning, comparative biology and taxonomic classification.</title>
        <authorList>
            <person name="Goeker M."/>
        </authorList>
    </citation>
    <scope>NUCLEOTIDE SEQUENCE [LARGE SCALE GENOMIC DNA]</scope>
    <source>
        <strain evidence="11 12">DSM 16974</strain>
    </source>
</reference>
<keyword evidence="11" id="KW-0645">Protease</keyword>
<evidence type="ECO:0000259" key="8">
    <source>
        <dbReference type="Pfam" id="PF01957"/>
    </source>
</evidence>
<feature type="compositionally biased region" description="Acidic residues" evidence="5">
    <location>
        <begin position="157"/>
        <end position="169"/>
    </location>
</feature>
<evidence type="ECO:0000259" key="10">
    <source>
        <dbReference type="Pfam" id="PF25145"/>
    </source>
</evidence>
<dbReference type="Proteomes" id="UP000273643">
    <property type="component" value="Unassembled WGS sequence"/>
</dbReference>
<evidence type="ECO:0000256" key="5">
    <source>
        <dbReference type="SAM" id="MobiDB-lite"/>
    </source>
</evidence>
<dbReference type="Pfam" id="PF25145">
    <property type="entry name" value="NfeD1b_N"/>
    <property type="match status" value="1"/>
</dbReference>
<organism evidence="11 12">
    <name type="scientific">Marinimicrobium koreense</name>
    <dbReference type="NCBI Taxonomy" id="306545"/>
    <lineage>
        <taxon>Bacteria</taxon>
        <taxon>Pseudomonadati</taxon>
        <taxon>Pseudomonadota</taxon>
        <taxon>Gammaproteobacteria</taxon>
        <taxon>Cellvibrionales</taxon>
        <taxon>Cellvibrionaceae</taxon>
        <taxon>Marinimicrobium</taxon>
    </lineage>
</organism>
<evidence type="ECO:0000256" key="4">
    <source>
        <dbReference type="ARBA" id="ARBA00023136"/>
    </source>
</evidence>
<comment type="subcellular location">
    <subcellularLocation>
        <location evidence="1">Membrane</location>
        <topology evidence="1">Multi-pass membrane protein</topology>
    </subcellularLocation>
</comment>
<dbReference type="EMBL" id="RJUK01000001">
    <property type="protein sequence ID" value="ROQ21585.1"/>
    <property type="molecule type" value="Genomic_DNA"/>
</dbReference>
<dbReference type="InterPro" id="IPR052165">
    <property type="entry name" value="Membrane_assoc_protease"/>
</dbReference>
<evidence type="ECO:0000313" key="11">
    <source>
        <dbReference type="EMBL" id="ROQ21585.1"/>
    </source>
</evidence>
<feature type="domain" description="NfeD-like C-terminal" evidence="8">
    <location>
        <begin position="415"/>
        <end position="469"/>
    </location>
</feature>
<feature type="chain" id="PRO_5018202777" evidence="7">
    <location>
        <begin position="32"/>
        <end position="472"/>
    </location>
</feature>
<evidence type="ECO:0000256" key="3">
    <source>
        <dbReference type="ARBA" id="ARBA00022989"/>
    </source>
</evidence>
<keyword evidence="12" id="KW-1185">Reference proteome</keyword>
<feature type="transmembrane region" description="Helical" evidence="6">
    <location>
        <begin position="351"/>
        <end position="369"/>
    </location>
</feature>
<dbReference type="SUPFAM" id="SSF52096">
    <property type="entry name" value="ClpP/crotonase"/>
    <property type="match status" value="1"/>
</dbReference>
<dbReference type="PANTHER" id="PTHR33507">
    <property type="entry name" value="INNER MEMBRANE PROTEIN YBBJ"/>
    <property type="match status" value="1"/>
</dbReference>
<dbReference type="InterPro" id="IPR002810">
    <property type="entry name" value="NfeD-like_C"/>
</dbReference>
<evidence type="ECO:0000313" key="12">
    <source>
        <dbReference type="Proteomes" id="UP000273643"/>
    </source>
</evidence>
<evidence type="ECO:0000259" key="9">
    <source>
        <dbReference type="Pfam" id="PF24961"/>
    </source>
</evidence>
<dbReference type="InterPro" id="IPR056739">
    <property type="entry name" value="NfeD_membrane"/>
</dbReference>
<feature type="transmembrane region" description="Helical" evidence="6">
    <location>
        <begin position="303"/>
        <end position="321"/>
    </location>
</feature>
<feature type="domain" description="NfeD1b N-terminal" evidence="10">
    <location>
        <begin position="51"/>
        <end position="147"/>
    </location>
</feature>
<name>A0A3N1NZG2_9GAMM</name>
<feature type="transmembrane region" description="Helical" evidence="6">
    <location>
        <begin position="381"/>
        <end position="402"/>
    </location>
</feature>
<keyword evidence="7" id="KW-0732">Signal</keyword>
<dbReference type="GO" id="GO:0008233">
    <property type="term" value="F:peptidase activity"/>
    <property type="evidence" value="ECO:0007669"/>
    <property type="project" value="UniProtKB-KW"/>
</dbReference>
<dbReference type="GO" id="GO:0006508">
    <property type="term" value="P:proteolysis"/>
    <property type="evidence" value="ECO:0007669"/>
    <property type="project" value="UniProtKB-KW"/>
</dbReference>
<gene>
    <name evidence="11" type="ORF">EDC38_2211</name>
</gene>
<dbReference type="FunFam" id="3.90.226.10:FF:000089">
    <property type="entry name" value="Membrane-bound serine protease"/>
    <property type="match status" value="1"/>
</dbReference>
<evidence type="ECO:0000256" key="2">
    <source>
        <dbReference type="ARBA" id="ARBA00022692"/>
    </source>
</evidence>
<dbReference type="SUPFAM" id="SSF141322">
    <property type="entry name" value="NfeD domain-like"/>
    <property type="match status" value="1"/>
</dbReference>
<sequence length="472" mass="49607">MRWNRRGFTLLRPGLLLWLALLMLGAFGLQAQETDDTSSAGPHVAELTIDGPIGPATKDYILRSIDTAHEAGAHAVLIRMDTPGGLDAATRDMIKGILAAPLPVITYVHPAGARAASAGTYILYGSHVAAMTPATSLGAATPVQMGGLPTPPSGEQEPADDGSEDSGEESSEKSPQPGSAMERKVINDSVAFIRGLAERYDRNADWAEKAVRDAVSLTASEALEQNVIDLVADNREDLLAQLDGREVKLESGPFTLQTADLPIVSYAPDWRSELLGIITNPQIASILLLIGVYGLILEGYNPGALVPGVVGIICLLLGLYALQVLPVNYAGLALIVLGGILILAEAFLPSFGVLGIGGVIALVMGSIMLVDTDVPGMEVSYEIVGAVAAVGSLVVLGIVTMVGRSLRMPRKDVSHAMVGRVADVTQVGEEHATVRIDGEFWTVSSEQPLKPGDTVEVVSQDGLHLRVRPTGQ</sequence>
<dbReference type="AlphaFoldDB" id="A0A3N1NZG2"/>
<protein>
    <submittedName>
        <fullName evidence="11">Membrane-bound serine protease (ClpP class)</fullName>
    </submittedName>
</protein>
<dbReference type="InterPro" id="IPR029045">
    <property type="entry name" value="ClpP/crotonase-like_dom_sf"/>
</dbReference>